<reference evidence="1" key="1">
    <citation type="submission" date="2022-04" db="EMBL/GenBank/DDBJ databases">
        <title>Genome of the entomopathogenic fungus Entomophthora muscae.</title>
        <authorList>
            <person name="Elya C."/>
            <person name="Lovett B.R."/>
            <person name="Lee E."/>
            <person name="Macias A.M."/>
            <person name="Hajek A.E."/>
            <person name="De Bivort B.L."/>
            <person name="Kasson M.T."/>
            <person name="De Fine Licht H.H."/>
            <person name="Stajich J.E."/>
        </authorList>
    </citation>
    <scope>NUCLEOTIDE SEQUENCE</scope>
    <source>
        <strain evidence="1">Berkeley</strain>
    </source>
</reference>
<name>A0ACC2TUX1_9FUNG</name>
<evidence type="ECO:0000313" key="1">
    <source>
        <dbReference type="EMBL" id="KAJ9078161.1"/>
    </source>
</evidence>
<gene>
    <name evidence="1" type="ORF">DSO57_1009576</name>
</gene>
<organism evidence="1 2">
    <name type="scientific">Entomophthora muscae</name>
    <dbReference type="NCBI Taxonomy" id="34485"/>
    <lineage>
        <taxon>Eukaryota</taxon>
        <taxon>Fungi</taxon>
        <taxon>Fungi incertae sedis</taxon>
        <taxon>Zoopagomycota</taxon>
        <taxon>Entomophthoromycotina</taxon>
        <taxon>Entomophthoromycetes</taxon>
        <taxon>Entomophthorales</taxon>
        <taxon>Entomophthoraceae</taxon>
        <taxon>Entomophthora</taxon>
    </lineage>
</organism>
<keyword evidence="2" id="KW-1185">Reference proteome</keyword>
<accession>A0ACC2TUX1</accession>
<protein>
    <submittedName>
        <fullName evidence="1">Uncharacterized protein</fullName>
    </submittedName>
</protein>
<proteinExistence type="predicted"/>
<comment type="caution">
    <text evidence="1">The sequence shown here is derived from an EMBL/GenBank/DDBJ whole genome shotgun (WGS) entry which is preliminary data.</text>
</comment>
<dbReference type="EMBL" id="QTSX02002160">
    <property type="protein sequence ID" value="KAJ9078161.1"/>
    <property type="molecule type" value="Genomic_DNA"/>
</dbReference>
<dbReference type="Proteomes" id="UP001165960">
    <property type="component" value="Unassembled WGS sequence"/>
</dbReference>
<evidence type="ECO:0000313" key="2">
    <source>
        <dbReference type="Proteomes" id="UP001165960"/>
    </source>
</evidence>
<sequence>MATKKILDEAGFLASANSSFRSIHAPFEFKPVACGNRFAPKGVNGTCYSLEASANTLLPALVMYTGTYE</sequence>